<evidence type="ECO:0000313" key="5">
    <source>
        <dbReference type="Proteomes" id="UP000325313"/>
    </source>
</evidence>
<name>A0A5B0MQ77_PUCGR</name>
<dbReference type="Proteomes" id="UP000324748">
    <property type="component" value="Unassembled WGS sequence"/>
</dbReference>
<comment type="caution">
    <text evidence="2">The sequence shown here is derived from an EMBL/GenBank/DDBJ whole genome shotgun (WGS) entry which is preliminary data.</text>
</comment>
<evidence type="ECO:0000313" key="4">
    <source>
        <dbReference type="Proteomes" id="UP000324748"/>
    </source>
</evidence>
<gene>
    <name evidence="2" type="ORF">PGT21_028609</name>
    <name evidence="3" type="ORF">PGTUg99_010973</name>
</gene>
<sequence length="214" mass="24274">MQILSGFPFITLLVFFPFIIHARPKIALPNDYIIKSKGDHCQIFSADGKVAYQYAPELNTPSSGETSMTIKDGSTKKLFTLVSNHDICAYRKETFTQREGPPQKDNLPQREFQFDPEFFSADVWRFNFIDNSGLRQHFRLKLGITDEGGKIHRVVSGKHDELVGKIKNQKRNDSWLNDPKGVDTVTLSCVDGAPVDELVTLLSLVFYKSHHCPI</sequence>
<protein>
    <submittedName>
        <fullName evidence="2">Uncharacterized protein</fullName>
    </submittedName>
</protein>
<keyword evidence="4" id="KW-1185">Reference proteome</keyword>
<reference evidence="4 5" key="1">
    <citation type="submission" date="2019-05" db="EMBL/GenBank/DDBJ databases">
        <title>Emergence of the Ug99 lineage of the wheat stem rust pathogen through somatic hybridization.</title>
        <authorList>
            <person name="Li F."/>
            <person name="Upadhyaya N.M."/>
            <person name="Sperschneider J."/>
            <person name="Matny O."/>
            <person name="Nguyen-Phuc H."/>
            <person name="Mago R."/>
            <person name="Raley C."/>
            <person name="Miller M.E."/>
            <person name="Silverstein K.A.T."/>
            <person name="Henningsen E."/>
            <person name="Hirsch C.D."/>
            <person name="Visser B."/>
            <person name="Pretorius Z.A."/>
            <person name="Steffenson B.J."/>
            <person name="Schwessinger B."/>
            <person name="Dodds P.N."/>
            <person name="Figueroa M."/>
        </authorList>
    </citation>
    <scope>NUCLEOTIDE SEQUENCE [LARGE SCALE GENOMIC DNA]</scope>
    <source>
        <strain evidence="2">21-0</strain>
        <strain evidence="3 5">Ug99</strain>
    </source>
</reference>
<dbReference type="Proteomes" id="UP000325313">
    <property type="component" value="Unassembled WGS sequence"/>
</dbReference>
<feature type="chain" id="PRO_5036137263" evidence="1">
    <location>
        <begin position="23"/>
        <end position="214"/>
    </location>
</feature>
<evidence type="ECO:0000313" key="3">
    <source>
        <dbReference type="EMBL" id="KAA1113882.1"/>
    </source>
</evidence>
<dbReference type="EMBL" id="VDEP01000274">
    <property type="protein sequence ID" value="KAA1113882.1"/>
    <property type="molecule type" value="Genomic_DNA"/>
</dbReference>
<proteinExistence type="predicted"/>
<feature type="signal peptide" evidence="1">
    <location>
        <begin position="1"/>
        <end position="22"/>
    </location>
</feature>
<dbReference type="EMBL" id="VSWC01000144">
    <property type="protein sequence ID" value="KAA1078100.1"/>
    <property type="molecule type" value="Genomic_DNA"/>
</dbReference>
<dbReference type="OrthoDB" id="2507974at2759"/>
<organism evidence="2 4">
    <name type="scientific">Puccinia graminis f. sp. tritici</name>
    <dbReference type="NCBI Taxonomy" id="56615"/>
    <lineage>
        <taxon>Eukaryota</taxon>
        <taxon>Fungi</taxon>
        <taxon>Dikarya</taxon>
        <taxon>Basidiomycota</taxon>
        <taxon>Pucciniomycotina</taxon>
        <taxon>Pucciniomycetes</taxon>
        <taxon>Pucciniales</taxon>
        <taxon>Pucciniaceae</taxon>
        <taxon>Puccinia</taxon>
    </lineage>
</organism>
<evidence type="ECO:0000313" key="2">
    <source>
        <dbReference type="EMBL" id="KAA1078100.1"/>
    </source>
</evidence>
<dbReference type="AlphaFoldDB" id="A0A5B0MQ77"/>
<keyword evidence="1" id="KW-0732">Signal</keyword>
<evidence type="ECO:0000256" key="1">
    <source>
        <dbReference type="SAM" id="SignalP"/>
    </source>
</evidence>
<accession>A0A5B0MQ77</accession>